<dbReference type="InterPro" id="IPR002048">
    <property type="entry name" value="EF_hand_dom"/>
</dbReference>
<dbReference type="PROSITE" id="PS00018">
    <property type="entry name" value="EF_HAND_1"/>
    <property type="match status" value="2"/>
</dbReference>
<dbReference type="CDD" id="cd00051">
    <property type="entry name" value="EFh"/>
    <property type="match status" value="1"/>
</dbReference>
<proteinExistence type="predicted"/>
<protein>
    <recommendedName>
        <fullName evidence="3">EF-hand domain-containing protein</fullName>
    </recommendedName>
</protein>
<feature type="region of interest" description="Disordered" evidence="2">
    <location>
        <begin position="412"/>
        <end position="433"/>
    </location>
</feature>
<sequence length="433" mass="48623">MQRRNVARKAPIEEEGSDEFNGPVFDFSGRDVVNPDLASHLDIFLNDPKPATPPTRRVTVDDPTNYGSAPTLQAARALMKSSDDSRFNFINRSFAPSPKPGRSLKPSPTGKGPLATEPQRRTSVAKDRNRRSTYDGSGVDRDCNRRSTYDGCVDLRRSSQDLTPLVAKKNHIPYHDKVTGSMLFANKNDIVNLKTFFKELDEDSSGSIDMQEIDNFLYRSQVADAVNSFSPAALVLAARFPGQVYSGALVKRIESTLRNKAELLFDDILKIGYPKADEKAIEKFVALVTEAPVDWELLNDPVRVARERKQKSVEQKKWLRWIDDMWCTWDADGSGELDSQEFKAVIRDIGASRDESEVFFREIDLDHSGTISIQEFKDWWIGKGDFSHNSIVENKFGLPTAEGIFGGRRLSTPRLPAIHKNDRTPPASRGSVR</sequence>
<dbReference type="InterPro" id="IPR018247">
    <property type="entry name" value="EF_Hand_1_Ca_BS"/>
</dbReference>
<comment type="caution">
    <text evidence="4">The sequence shown here is derived from an EMBL/GenBank/DDBJ whole genome shotgun (WGS) entry which is preliminary data.</text>
</comment>
<evidence type="ECO:0000256" key="1">
    <source>
        <dbReference type="ARBA" id="ARBA00022837"/>
    </source>
</evidence>
<feature type="compositionally biased region" description="Basic and acidic residues" evidence="2">
    <location>
        <begin position="118"/>
        <end position="142"/>
    </location>
</feature>
<evidence type="ECO:0000259" key="3">
    <source>
        <dbReference type="PROSITE" id="PS50222"/>
    </source>
</evidence>
<keyword evidence="5" id="KW-1185">Reference proteome</keyword>
<evidence type="ECO:0000256" key="2">
    <source>
        <dbReference type="SAM" id="MobiDB-lite"/>
    </source>
</evidence>
<gene>
    <name evidence="4" type="ORF">CYMTET_52977</name>
</gene>
<feature type="region of interest" description="Disordered" evidence="2">
    <location>
        <begin position="44"/>
        <end position="69"/>
    </location>
</feature>
<dbReference type="InterPro" id="IPR011992">
    <property type="entry name" value="EF-hand-dom_pair"/>
</dbReference>
<reference evidence="4 5" key="1">
    <citation type="journal article" date="2015" name="Genome Biol. Evol.">
        <title>Comparative Genomics of a Bacterivorous Green Alga Reveals Evolutionary Causalities and Consequences of Phago-Mixotrophic Mode of Nutrition.</title>
        <authorList>
            <person name="Burns J.A."/>
            <person name="Paasch A."/>
            <person name="Narechania A."/>
            <person name="Kim E."/>
        </authorList>
    </citation>
    <scope>NUCLEOTIDE SEQUENCE [LARGE SCALE GENOMIC DNA]</scope>
    <source>
        <strain evidence="4 5">PLY_AMNH</strain>
    </source>
</reference>
<feature type="region of interest" description="Disordered" evidence="2">
    <location>
        <begin position="1"/>
        <end position="24"/>
    </location>
</feature>
<evidence type="ECO:0000313" key="4">
    <source>
        <dbReference type="EMBL" id="KAK3236908.1"/>
    </source>
</evidence>
<evidence type="ECO:0000313" key="5">
    <source>
        <dbReference type="Proteomes" id="UP001190700"/>
    </source>
</evidence>
<dbReference type="Pfam" id="PF13202">
    <property type="entry name" value="EF-hand_5"/>
    <property type="match status" value="1"/>
</dbReference>
<dbReference type="AlphaFoldDB" id="A0AAE0BHW3"/>
<dbReference type="EMBL" id="LGRX02034774">
    <property type="protein sequence ID" value="KAK3236908.1"/>
    <property type="molecule type" value="Genomic_DNA"/>
</dbReference>
<dbReference type="PROSITE" id="PS50222">
    <property type="entry name" value="EF_HAND_2"/>
    <property type="match status" value="2"/>
</dbReference>
<keyword evidence="1" id="KW-0106">Calcium</keyword>
<feature type="region of interest" description="Disordered" evidence="2">
    <location>
        <begin position="91"/>
        <end position="142"/>
    </location>
</feature>
<feature type="domain" description="EF-hand" evidence="3">
    <location>
        <begin position="188"/>
        <end position="223"/>
    </location>
</feature>
<dbReference type="SUPFAM" id="SSF47473">
    <property type="entry name" value="EF-hand"/>
    <property type="match status" value="1"/>
</dbReference>
<dbReference type="Proteomes" id="UP001190700">
    <property type="component" value="Unassembled WGS sequence"/>
</dbReference>
<name>A0AAE0BHW3_9CHLO</name>
<dbReference type="SMART" id="SM00054">
    <property type="entry name" value="EFh"/>
    <property type="match status" value="3"/>
</dbReference>
<dbReference type="GO" id="GO:0005509">
    <property type="term" value="F:calcium ion binding"/>
    <property type="evidence" value="ECO:0007669"/>
    <property type="project" value="InterPro"/>
</dbReference>
<accession>A0AAE0BHW3</accession>
<organism evidence="4 5">
    <name type="scientific">Cymbomonas tetramitiformis</name>
    <dbReference type="NCBI Taxonomy" id="36881"/>
    <lineage>
        <taxon>Eukaryota</taxon>
        <taxon>Viridiplantae</taxon>
        <taxon>Chlorophyta</taxon>
        <taxon>Pyramimonadophyceae</taxon>
        <taxon>Pyramimonadales</taxon>
        <taxon>Pyramimonadaceae</taxon>
        <taxon>Cymbomonas</taxon>
    </lineage>
</organism>
<feature type="domain" description="EF-hand" evidence="3">
    <location>
        <begin position="351"/>
        <end position="386"/>
    </location>
</feature>
<dbReference type="Pfam" id="PF13499">
    <property type="entry name" value="EF-hand_7"/>
    <property type="match status" value="1"/>
</dbReference>
<dbReference type="Gene3D" id="1.10.238.10">
    <property type="entry name" value="EF-hand"/>
    <property type="match status" value="1"/>
</dbReference>